<accession>A0ABY7PVU8</accession>
<protein>
    <submittedName>
        <fullName evidence="1">DUF2267 domain-containing protein</fullName>
    </submittedName>
</protein>
<dbReference type="InterPro" id="IPR018727">
    <property type="entry name" value="DUF2267"/>
</dbReference>
<dbReference type="Proteomes" id="UP001212821">
    <property type="component" value="Chromosome"/>
</dbReference>
<sequence length="133" mass="14296">MTRHRRLIQQVRMLGRYPSDEEAERVLDTVLAVLGSQLAGEERCELAAALPERARAVFAAQIPLPQPVAAPAFVEAAARALDTSLAGARWDVSSVLAALESLGDDRLTDRLLAHLPRGYALLFGRADLAPTAA</sequence>
<proteinExistence type="predicted"/>
<dbReference type="RefSeq" id="WP_270139839.1">
    <property type="nucleotide sequence ID" value="NZ_CP115450.1"/>
</dbReference>
<dbReference type="Pfam" id="PF10025">
    <property type="entry name" value="DUF2267"/>
    <property type="match status" value="1"/>
</dbReference>
<dbReference type="InterPro" id="IPR038282">
    <property type="entry name" value="DUF2267_sf"/>
</dbReference>
<gene>
    <name evidence="1" type="ORF">O1G21_00820</name>
</gene>
<keyword evidence="2" id="KW-1185">Reference proteome</keyword>
<name>A0ABY7PVU8_9ACTN</name>
<evidence type="ECO:0000313" key="1">
    <source>
        <dbReference type="EMBL" id="WBP84544.1"/>
    </source>
</evidence>
<organism evidence="1 2">
    <name type="scientific">Kitasatospora cathayae</name>
    <dbReference type="NCBI Taxonomy" id="3004092"/>
    <lineage>
        <taxon>Bacteria</taxon>
        <taxon>Bacillati</taxon>
        <taxon>Actinomycetota</taxon>
        <taxon>Actinomycetes</taxon>
        <taxon>Kitasatosporales</taxon>
        <taxon>Streptomycetaceae</taxon>
        <taxon>Kitasatospora</taxon>
    </lineage>
</organism>
<dbReference type="Gene3D" id="1.10.490.110">
    <property type="entry name" value="Uncharacterized conserved protein DUF2267"/>
    <property type="match status" value="1"/>
</dbReference>
<evidence type="ECO:0000313" key="2">
    <source>
        <dbReference type="Proteomes" id="UP001212821"/>
    </source>
</evidence>
<dbReference type="EMBL" id="CP115450">
    <property type="protein sequence ID" value="WBP84544.1"/>
    <property type="molecule type" value="Genomic_DNA"/>
</dbReference>
<reference evidence="2" key="1">
    <citation type="submission" date="2022-12" db="EMBL/GenBank/DDBJ databases">
        <authorList>
            <person name="Mo P."/>
        </authorList>
    </citation>
    <scope>NUCLEOTIDE SEQUENCE [LARGE SCALE GENOMIC DNA]</scope>
    <source>
        <strain evidence="2">HUAS 3-15</strain>
    </source>
</reference>